<evidence type="ECO:0000256" key="11">
    <source>
        <dbReference type="ARBA" id="ARBA00023136"/>
    </source>
</evidence>
<evidence type="ECO:0000256" key="4">
    <source>
        <dbReference type="ARBA" id="ARBA00012438"/>
    </source>
</evidence>
<sequence length="903" mass="102448">MSSFALFTVVLFYLALLFLVAHLAEKKKSKLWINNPYIYALSLAVYCTAWTYYGSIGVAATSGLNYLPIYVGPVMVIPAWIYINTRIVRISRVNKISSLADFISLRYGNSRSFSAIITVVCLLAIVPYIGLQIKAISETFHLVTKTAISKNILTDNATFVVVLIALFSSYYGTRYVDASEKRLGIISAIALESFLKLFFIIILGLFVIYFAFDGFSDIFQKASLFKDFKEKNTFNGIEGAMNWMVLCMISGTAICILPRQFHTAIVENRQEKHIKTAIWFFPLYLLIFTIFIFPIAWAGRLIFDGQNVNPEFYSILIPQYFDNTLITVLVFLGGLSSSISMIIISAITLSIMLSNNLIIPYGLLGKFKSENEVQNTRNITNIRKFSIFALIIMAFGFYKYFILKTSLDSVGLISFVVIAQLAPAFFGAIFWRRGSYKGAVIGLLAGLAICYFGLIIPQYYFSYNQEFKGILRDLYDVFDFFKISFLGRIPQIFFWSLLVNTALFSIISVSTKGNYRERNFAELYVDIDKYIQNHENAFIWRGTAYVSDIKNILERFLGKNKTEQALRIFNLKYNIDSQTETADSRFIKFSENLLAGRIGTASAKILIEGVTKEDKISLKEVLNILEESKETITLNKKLTEQSEELQKLSDDLRNANENLIIKDRQKDDFLDSVAHELRTPITAIRSAGEILADDDDIPLEIKKEFLNNIITESDRLSEIINDILYLDKLQHGEIVLHIQENNILETYKKAVNPLMHLIQQKNIHLSEVNLLNQFLFKYDEARMIQLFQNILGNALKFTDEQGTIQTKLSETEDGLIIKIFNTGKHIPEEDLEMIFDKFYQSKNQNILKPTGSGLGLAISKKITEAQGGTIKAENSGLGVTFTIALPKEQEGGEPEGFNLNSLR</sequence>
<dbReference type="PANTHER" id="PTHR43711">
    <property type="entry name" value="TWO-COMPONENT HISTIDINE KINASE"/>
    <property type="match status" value="1"/>
</dbReference>
<feature type="transmembrane region" description="Helical" evidence="13">
    <location>
        <begin position="278"/>
        <end position="303"/>
    </location>
</feature>
<dbReference type="CDD" id="cd10322">
    <property type="entry name" value="SLC5sbd"/>
    <property type="match status" value="1"/>
</dbReference>
<dbReference type="Proteomes" id="UP000185781">
    <property type="component" value="Unassembled WGS sequence"/>
</dbReference>
<comment type="subcellular location">
    <subcellularLocation>
        <location evidence="2">Membrane</location>
        <topology evidence="2">Multi-pass membrane protein</topology>
    </subcellularLocation>
</comment>
<dbReference type="InterPro" id="IPR018212">
    <property type="entry name" value="Na/solute_symporter_CS"/>
</dbReference>
<organism evidence="15 16">
    <name type="scientific">Chryseobacterium gambrini</name>
    <dbReference type="NCBI Taxonomy" id="373672"/>
    <lineage>
        <taxon>Bacteria</taxon>
        <taxon>Pseudomonadati</taxon>
        <taxon>Bacteroidota</taxon>
        <taxon>Flavobacteriia</taxon>
        <taxon>Flavobacteriales</taxon>
        <taxon>Weeksellaceae</taxon>
        <taxon>Chryseobacterium group</taxon>
        <taxon>Chryseobacterium</taxon>
    </lineage>
</organism>
<evidence type="ECO:0000256" key="7">
    <source>
        <dbReference type="ARBA" id="ARBA00022692"/>
    </source>
</evidence>
<keyword evidence="10" id="KW-0902">Two-component regulatory system</keyword>
<keyword evidence="7 13" id="KW-0812">Transmembrane</keyword>
<dbReference type="GO" id="GO:0022857">
    <property type="term" value="F:transmembrane transporter activity"/>
    <property type="evidence" value="ECO:0007669"/>
    <property type="project" value="InterPro"/>
</dbReference>
<protein>
    <recommendedName>
        <fullName evidence="4">histidine kinase</fullName>
        <ecNumber evidence="4">2.7.13.3</ecNumber>
    </recommendedName>
</protein>
<feature type="transmembrane region" description="Helical" evidence="13">
    <location>
        <begin position="339"/>
        <end position="364"/>
    </location>
</feature>
<feature type="transmembrane region" description="Helical" evidence="13">
    <location>
        <begin position="36"/>
        <end position="53"/>
    </location>
</feature>
<evidence type="ECO:0000313" key="15">
    <source>
        <dbReference type="EMBL" id="SIT09588.1"/>
    </source>
</evidence>
<keyword evidence="6" id="KW-0808">Transferase</keyword>
<feature type="transmembrane region" description="Helical" evidence="13">
    <location>
        <begin position="194"/>
        <end position="212"/>
    </location>
</feature>
<dbReference type="FunFam" id="1.10.287.130:FF:000001">
    <property type="entry name" value="Two-component sensor histidine kinase"/>
    <property type="match status" value="1"/>
</dbReference>
<dbReference type="Gene3D" id="3.30.565.10">
    <property type="entry name" value="Histidine kinase-like ATPase, C-terminal domain"/>
    <property type="match status" value="1"/>
</dbReference>
<evidence type="ECO:0000256" key="6">
    <source>
        <dbReference type="ARBA" id="ARBA00022679"/>
    </source>
</evidence>
<dbReference type="EC" id="2.7.13.3" evidence="4"/>
<accession>A0A1N7PG86</accession>
<proteinExistence type="inferred from homology"/>
<dbReference type="GO" id="GO:0000155">
    <property type="term" value="F:phosphorelay sensor kinase activity"/>
    <property type="evidence" value="ECO:0007669"/>
    <property type="project" value="InterPro"/>
</dbReference>
<keyword evidence="9 13" id="KW-1133">Transmembrane helix</keyword>
<dbReference type="GO" id="GO:0016020">
    <property type="term" value="C:membrane"/>
    <property type="evidence" value="ECO:0007669"/>
    <property type="project" value="UniProtKB-SubCell"/>
</dbReference>
<dbReference type="Gene3D" id="1.20.1730.10">
    <property type="entry name" value="Sodium/glucose cotransporter"/>
    <property type="match status" value="1"/>
</dbReference>
<feature type="coiled-coil region" evidence="12">
    <location>
        <begin position="635"/>
        <end position="665"/>
    </location>
</feature>
<evidence type="ECO:0000259" key="14">
    <source>
        <dbReference type="PROSITE" id="PS50109"/>
    </source>
</evidence>
<evidence type="ECO:0000256" key="10">
    <source>
        <dbReference type="ARBA" id="ARBA00023012"/>
    </source>
</evidence>
<dbReference type="InterPro" id="IPR001734">
    <property type="entry name" value="Na/solute_symporter"/>
</dbReference>
<feature type="transmembrane region" description="Helical" evidence="13">
    <location>
        <begin position="153"/>
        <end position="173"/>
    </location>
</feature>
<dbReference type="InterPro" id="IPR005467">
    <property type="entry name" value="His_kinase_dom"/>
</dbReference>
<dbReference type="PROSITE" id="PS50109">
    <property type="entry name" value="HIS_KIN"/>
    <property type="match status" value="1"/>
</dbReference>
<dbReference type="PROSITE" id="PS50283">
    <property type="entry name" value="NA_SOLUT_SYMP_3"/>
    <property type="match status" value="1"/>
</dbReference>
<dbReference type="InterPro" id="IPR004358">
    <property type="entry name" value="Sig_transdc_His_kin-like_C"/>
</dbReference>
<evidence type="ECO:0000313" key="16">
    <source>
        <dbReference type="Proteomes" id="UP000185781"/>
    </source>
</evidence>
<evidence type="ECO:0000256" key="1">
    <source>
        <dbReference type="ARBA" id="ARBA00000085"/>
    </source>
</evidence>
<feature type="transmembrane region" description="Helical" evidence="13">
    <location>
        <begin position="240"/>
        <end position="257"/>
    </location>
</feature>
<dbReference type="InterPro" id="IPR003594">
    <property type="entry name" value="HATPase_dom"/>
</dbReference>
<dbReference type="EMBL" id="FTOV01000006">
    <property type="protein sequence ID" value="SIT09588.1"/>
    <property type="molecule type" value="Genomic_DNA"/>
</dbReference>
<evidence type="ECO:0000256" key="12">
    <source>
        <dbReference type="SAM" id="Coils"/>
    </source>
</evidence>
<keyword evidence="12" id="KW-0175">Coiled coil</keyword>
<evidence type="ECO:0000256" key="3">
    <source>
        <dbReference type="ARBA" id="ARBA00006434"/>
    </source>
</evidence>
<dbReference type="SMART" id="SM00387">
    <property type="entry name" value="HATPase_c"/>
    <property type="match status" value="1"/>
</dbReference>
<dbReference type="RefSeq" id="WP_076393590.1">
    <property type="nucleotide sequence ID" value="NZ_FTOV01000006.1"/>
</dbReference>
<keyword evidence="11 13" id="KW-0472">Membrane</keyword>
<keyword evidence="5" id="KW-0597">Phosphoprotein</keyword>
<dbReference type="SMART" id="SM00388">
    <property type="entry name" value="HisKA"/>
    <property type="match status" value="1"/>
</dbReference>
<feature type="domain" description="Histidine kinase" evidence="14">
    <location>
        <begin position="672"/>
        <end position="889"/>
    </location>
</feature>
<feature type="transmembrane region" description="Helical" evidence="13">
    <location>
        <begin position="6"/>
        <end position="24"/>
    </location>
</feature>
<dbReference type="PRINTS" id="PR00344">
    <property type="entry name" value="BCTRLSENSOR"/>
</dbReference>
<reference evidence="15 16" key="1">
    <citation type="submission" date="2017-01" db="EMBL/GenBank/DDBJ databases">
        <authorList>
            <person name="Mah S.A."/>
            <person name="Swanson W.J."/>
            <person name="Moy G.W."/>
            <person name="Vacquier V.D."/>
        </authorList>
    </citation>
    <scope>NUCLEOTIDE SEQUENCE [LARGE SCALE GENOMIC DNA]</scope>
    <source>
        <strain evidence="15 16">DSM 18014</strain>
    </source>
</reference>
<evidence type="ECO:0000256" key="5">
    <source>
        <dbReference type="ARBA" id="ARBA00022553"/>
    </source>
</evidence>
<dbReference type="InterPro" id="IPR003661">
    <property type="entry name" value="HisK_dim/P_dom"/>
</dbReference>
<dbReference type="SUPFAM" id="SSF47384">
    <property type="entry name" value="Homodimeric domain of signal transducing histidine kinase"/>
    <property type="match status" value="1"/>
</dbReference>
<dbReference type="Pfam" id="PF02518">
    <property type="entry name" value="HATPase_c"/>
    <property type="match status" value="1"/>
</dbReference>
<name>A0A1N7PG86_9FLAO</name>
<feature type="transmembrane region" description="Helical" evidence="13">
    <location>
        <begin position="65"/>
        <end position="83"/>
    </location>
</feature>
<dbReference type="PANTHER" id="PTHR43711:SF26">
    <property type="entry name" value="SENSOR HISTIDINE KINASE RCSC"/>
    <property type="match status" value="1"/>
</dbReference>
<dbReference type="CDD" id="cd00075">
    <property type="entry name" value="HATPase"/>
    <property type="match status" value="1"/>
</dbReference>
<feature type="transmembrane region" description="Helical" evidence="13">
    <location>
        <begin position="385"/>
        <end position="403"/>
    </location>
</feature>
<dbReference type="Gene3D" id="1.10.287.130">
    <property type="match status" value="1"/>
</dbReference>
<dbReference type="AlphaFoldDB" id="A0A1N7PG86"/>
<dbReference type="InterPro" id="IPR050736">
    <property type="entry name" value="Sensor_HK_Regulatory"/>
</dbReference>
<dbReference type="CDD" id="cd00082">
    <property type="entry name" value="HisKA"/>
    <property type="match status" value="1"/>
</dbReference>
<dbReference type="Pfam" id="PF00512">
    <property type="entry name" value="HisKA"/>
    <property type="match status" value="1"/>
</dbReference>
<dbReference type="InterPro" id="IPR038377">
    <property type="entry name" value="Na/Glc_symporter_sf"/>
</dbReference>
<comment type="catalytic activity">
    <reaction evidence="1">
        <text>ATP + protein L-histidine = ADP + protein N-phospho-L-histidine.</text>
        <dbReference type="EC" id="2.7.13.3"/>
    </reaction>
</comment>
<evidence type="ECO:0000256" key="2">
    <source>
        <dbReference type="ARBA" id="ARBA00004141"/>
    </source>
</evidence>
<gene>
    <name evidence="15" type="ORF">SAMN05421785_106232</name>
</gene>
<feature type="transmembrane region" description="Helical" evidence="13">
    <location>
        <begin position="438"/>
        <end position="461"/>
    </location>
</feature>
<dbReference type="STRING" id="373672.SAMN05421785_106232"/>
<dbReference type="InterPro" id="IPR036890">
    <property type="entry name" value="HATPase_C_sf"/>
</dbReference>
<dbReference type="InterPro" id="IPR036097">
    <property type="entry name" value="HisK_dim/P_sf"/>
</dbReference>
<evidence type="ECO:0000256" key="13">
    <source>
        <dbReference type="SAM" id="Phobius"/>
    </source>
</evidence>
<keyword evidence="8" id="KW-0418">Kinase</keyword>
<feature type="transmembrane region" description="Helical" evidence="13">
    <location>
        <begin position="113"/>
        <end position="133"/>
    </location>
</feature>
<dbReference type="PROSITE" id="PS00457">
    <property type="entry name" value="NA_SOLUT_SYMP_2"/>
    <property type="match status" value="1"/>
</dbReference>
<feature type="transmembrane region" description="Helical" evidence="13">
    <location>
        <begin position="492"/>
        <end position="510"/>
    </location>
</feature>
<comment type="similarity">
    <text evidence="3">Belongs to the sodium:solute symporter (SSF) (TC 2.A.21) family.</text>
</comment>
<evidence type="ECO:0000256" key="8">
    <source>
        <dbReference type="ARBA" id="ARBA00022777"/>
    </source>
</evidence>
<evidence type="ECO:0000256" key="9">
    <source>
        <dbReference type="ARBA" id="ARBA00022989"/>
    </source>
</evidence>
<dbReference type="SUPFAM" id="SSF55874">
    <property type="entry name" value="ATPase domain of HSP90 chaperone/DNA topoisomerase II/histidine kinase"/>
    <property type="match status" value="1"/>
</dbReference>
<feature type="transmembrane region" description="Helical" evidence="13">
    <location>
        <begin position="409"/>
        <end position="431"/>
    </location>
</feature>